<name>A0A1L7XMN1_9HELO</name>
<dbReference type="InterPro" id="IPR016181">
    <property type="entry name" value="Acyl_CoA_acyltransferase"/>
</dbReference>
<gene>
    <name evidence="5" type="ORF">PAC_16212</name>
</gene>
<proteinExistence type="predicted"/>
<dbReference type="GO" id="GO:0016747">
    <property type="term" value="F:acyltransferase activity, transferring groups other than amino-acyl groups"/>
    <property type="evidence" value="ECO:0007669"/>
    <property type="project" value="InterPro"/>
</dbReference>
<evidence type="ECO:0000259" key="4">
    <source>
        <dbReference type="PROSITE" id="PS51186"/>
    </source>
</evidence>
<keyword evidence="2" id="KW-0012">Acyltransferase</keyword>
<keyword evidence="6" id="KW-1185">Reference proteome</keyword>
<dbReference type="OrthoDB" id="41532at2759"/>
<dbReference type="PROSITE" id="PS51186">
    <property type="entry name" value="GNAT"/>
    <property type="match status" value="1"/>
</dbReference>
<accession>A0A1L7XMN1</accession>
<evidence type="ECO:0000256" key="2">
    <source>
        <dbReference type="ARBA" id="ARBA00023315"/>
    </source>
</evidence>
<evidence type="ECO:0000313" key="6">
    <source>
        <dbReference type="Proteomes" id="UP000184330"/>
    </source>
</evidence>
<dbReference type="Gene3D" id="3.40.630.30">
    <property type="match status" value="1"/>
</dbReference>
<keyword evidence="1 5" id="KW-0808">Transferase</keyword>
<dbReference type="PANTHER" id="PTHR43877">
    <property type="entry name" value="AMINOALKYLPHOSPHONATE N-ACETYLTRANSFERASE-RELATED-RELATED"/>
    <property type="match status" value="1"/>
</dbReference>
<dbReference type="Pfam" id="PF00583">
    <property type="entry name" value="Acetyltransf_1"/>
    <property type="match status" value="1"/>
</dbReference>
<evidence type="ECO:0000256" key="1">
    <source>
        <dbReference type="ARBA" id="ARBA00022679"/>
    </source>
</evidence>
<dbReference type="Proteomes" id="UP000184330">
    <property type="component" value="Unassembled WGS sequence"/>
</dbReference>
<reference evidence="5 6" key="1">
    <citation type="submission" date="2016-03" db="EMBL/GenBank/DDBJ databases">
        <authorList>
            <person name="Ploux O."/>
        </authorList>
    </citation>
    <scope>NUCLEOTIDE SEQUENCE [LARGE SCALE GENOMIC DNA]</scope>
    <source>
        <strain evidence="5 6">UAMH 11012</strain>
    </source>
</reference>
<feature type="region of interest" description="Disordered" evidence="3">
    <location>
        <begin position="1"/>
        <end position="21"/>
    </location>
</feature>
<dbReference type="PANTHER" id="PTHR43877:SF2">
    <property type="entry name" value="AMINOALKYLPHOSPHONATE N-ACETYLTRANSFERASE-RELATED"/>
    <property type="match status" value="1"/>
</dbReference>
<dbReference type="InterPro" id="IPR050832">
    <property type="entry name" value="Bact_Acetyltransf"/>
</dbReference>
<evidence type="ECO:0000313" key="5">
    <source>
        <dbReference type="EMBL" id="CZR66311.1"/>
    </source>
</evidence>
<feature type="domain" description="N-acetyltransferase" evidence="4">
    <location>
        <begin position="94"/>
        <end position="198"/>
    </location>
</feature>
<dbReference type="EMBL" id="FJOG01000036">
    <property type="protein sequence ID" value="CZR66311.1"/>
    <property type="molecule type" value="Genomic_DNA"/>
</dbReference>
<dbReference type="AlphaFoldDB" id="A0A1L7XMN1"/>
<dbReference type="CDD" id="cd04301">
    <property type="entry name" value="NAT_SF"/>
    <property type="match status" value="1"/>
</dbReference>
<sequence>MGETSATLENPPAQSPSFTTTKLTKPEEVSKYMTQLCQILQDCVNQGASIGFLAPLSTEEATTYWTQVSNLITTPTQHLFILTSSSSTPSNPPNPTILATVQLTVSPKITHVHKAEVVKLLVAPSARRQGIARKLMEHVEDFARDEGKEFLVLDTATESPAREMYRRLGWEEWGTCKDYASWPDGSRCDATFFRKELGTIRTQEEE</sequence>
<dbReference type="InterPro" id="IPR000182">
    <property type="entry name" value="GNAT_dom"/>
</dbReference>
<protein>
    <submittedName>
        <fullName evidence="5">Related to acetyltransferase</fullName>
    </submittedName>
</protein>
<organism evidence="5 6">
    <name type="scientific">Phialocephala subalpina</name>
    <dbReference type="NCBI Taxonomy" id="576137"/>
    <lineage>
        <taxon>Eukaryota</taxon>
        <taxon>Fungi</taxon>
        <taxon>Dikarya</taxon>
        <taxon>Ascomycota</taxon>
        <taxon>Pezizomycotina</taxon>
        <taxon>Leotiomycetes</taxon>
        <taxon>Helotiales</taxon>
        <taxon>Mollisiaceae</taxon>
        <taxon>Phialocephala</taxon>
        <taxon>Phialocephala fortinii species complex</taxon>
    </lineage>
</organism>
<dbReference type="STRING" id="576137.A0A1L7XMN1"/>
<dbReference type="SUPFAM" id="SSF55729">
    <property type="entry name" value="Acyl-CoA N-acyltransferases (Nat)"/>
    <property type="match status" value="1"/>
</dbReference>
<evidence type="ECO:0000256" key="3">
    <source>
        <dbReference type="SAM" id="MobiDB-lite"/>
    </source>
</evidence>